<name>A0A0E3Q8I5_9EURY</name>
<dbReference type="GeneID" id="95970677"/>
<gene>
    <name evidence="3" type="ORF">MSVAZ_2943</name>
</gene>
<evidence type="ECO:0000256" key="2">
    <source>
        <dbReference type="HAMAP-Rule" id="MF_00674"/>
    </source>
</evidence>
<accession>A0A0E3Q8I5</accession>
<evidence type="ECO:0000313" key="4">
    <source>
        <dbReference type="Proteomes" id="UP000033096"/>
    </source>
</evidence>
<dbReference type="RefSeq" id="WP_048122475.1">
    <property type="nucleotide sequence ID" value="NZ_CP009520.1"/>
</dbReference>
<keyword evidence="4" id="KW-1185">Reference proteome</keyword>
<dbReference type="Pfam" id="PF02001">
    <property type="entry name" value="DUF134"/>
    <property type="match status" value="1"/>
</dbReference>
<dbReference type="EMBL" id="CP009520">
    <property type="protein sequence ID" value="AKB45212.1"/>
    <property type="molecule type" value="Genomic_DNA"/>
</dbReference>
<dbReference type="HOGENOM" id="CLU_094511_0_2_2"/>
<proteinExistence type="inferred from homology"/>
<dbReference type="AlphaFoldDB" id="A0A0E3Q8I5"/>
<dbReference type="PANTHER" id="PTHR37478:SF2">
    <property type="entry name" value="UPF0251 PROTEIN TK0562"/>
    <property type="match status" value="1"/>
</dbReference>
<reference evidence="3 4" key="1">
    <citation type="submission" date="2014-07" db="EMBL/GenBank/DDBJ databases">
        <title>Methanogenic archaea and the global carbon cycle.</title>
        <authorList>
            <person name="Henriksen J.R."/>
            <person name="Luke J."/>
            <person name="Reinhart S."/>
            <person name="Benedict M.N."/>
            <person name="Youngblut N.D."/>
            <person name="Metcalf M.E."/>
            <person name="Whitaker R.J."/>
            <person name="Metcalf W.W."/>
        </authorList>
    </citation>
    <scope>NUCLEOTIDE SEQUENCE [LARGE SCALE GENOMIC DNA]</scope>
    <source>
        <strain evidence="3 4">Z-761</strain>
    </source>
</reference>
<evidence type="ECO:0000313" key="3">
    <source>
        <dbReference type="EMBL" id="AKB45212.1"/>
    </source>
</evidence>
<dbReference type="InterPro" id="IPR002852">
    <property type="entry name" value="UPF0251"/>
</dbReference>
<dbReference type="HAMAP" id="MF_00674">
    <property type="entry name" value="UPF0251"/>
    <property type="match status" value="1"/>
</dbReference>
<organism evidence="3 4">
    <name type="scientific">Methanosarcina vacuolata Z-761</name>
    <dbReference type="NCBI Taxonomy" id="1434123"/>
    <lineage>
        <taxon>Archaea</taxon>
        <taxon>Methanobacteriati</taxon>
        <taxon>Methanobacteriota</taxon>
        <taxon>Stenosarchaea group</taxon>
        <taxon>Methanomicrobia</taxon>
        <taxon>Methanosarcinales</taxon>
        <taxon>Methanosarcinaceae</taxon>
        <taxon>Methanosarcina</taxon>
    </lineage>
</organism>
<keyword evidence="3" id="KW-0238">DNA-binding</keyword>
<dbReference type="PANTHER" id="PTHR37478">
    <property type="match status" value="1"/>
</dbReference>
<dbReference type="PATRIC" id="fig|1434123.4.peg.3613"/>
<dbReference type="STRING" id="1434123.MSVAZ_2943"/>
<sequence length="179" mass="19949">MVNRVKRRVSCLPKATYYKPRKASLCDLEIINLSIGELEAIRLCDLIHVDQNEAADMMGISRKTFWNDLQKARQKVTDALVNGKAIEISGGEYINKGECKVEFLCSGCEYRWELQCNTERPASCPKCGSEIVYQVGGNGRGNNFIENDYCCSKSKGKTAALNVKAGSVKSDKNCYTIDE</sequence>
<dbReference type="Proteomes" id="UP000033096">
    <property type="component" value="Chromosome"/>
</dbReference>
<dbReference type="KEGG" id="mvc:MSVAZ_2943"/>
<comment type="similarity">
    <text evidence="1 2">Belongs to the UPF0251 family.</text>
</comment>
<dbReference type="GO" id="GO:0003677">
    <property type="term" value="F:DNA binding"/>
    <property type="evidence" value="ECO:0007669"/>
    <property type="project" value="UniProtKB-KW"/>
</dbReference>
<evidence type="ECO:0000256" key="1">
    <source>
        <dbReference type="ARBA" id="ARBA00009350"/>
    </source>
</evidence>
<protein>
    <recommendedName>
        <fullName evidence="2">UPF0251 protein MSVAZ_2943</fullName>
    </recommendedName>
</protein>